<organism evidence="2">
    <name type="scientific">Sarcoptes scabiei</name>
    <name type="common">Itch mite</name>
    <name type="synonym">Acarus scabiei</name>
    <dbReference type="NCBI Taxonomy" id="52283"/>
    <lineage>
        <taxon>Eukaryota</taxon>
        <taxon>Metazoa</taxon>
        <taxon>Ecdysozoa</taxon>
        <taxon>Arthropoda</taxon>
        <taxon>Chelicerata</taxon>
        <taxon>Arachnida</taxon>
        <taxon>Acari</taxon>
        <taxon>Acariformes</taxon>
        <taxon>Sarcoptiformes</taxon>
        <taxon>Astigmata</taxon>
        <taxon>Psoroptidia</taxon>
        <taxon>Sarcoptoidea</taxon>
        <taxon>Sarcoptidae</taxon>
        <taxon>Sarcoptinae</taxon>
        <taxon>Sarcoptes</taxon>
    </lineage>
</organism>
<dbReference type="Gene3D" id="2.60.40.10">
    <property type="entry name" value="Immunoglobulins"/>
    <property type="match status" value="1"/>
</dbReference>
<feature type="chain" id="PRO_5038259461" description="Ig-like domain-containing protein" evidence="1">
    <location>
        <begin position="20"/>
        <end position="301"/>
    </location>
</feature>
<dbReference type="InterPro" id="IPR036179">
    <property type="entry name" value="Ig-like_dom_sf"/>
</dbReference>
<dbReference type="EnsemblMetazoa" id="SSS_5728s_mrna">
    <property type="protein sequence ID" value="KAF7487576.1"/>
    <property type="gene ID" value="SSS_5728"/>
</dbReference>
<keyword evidence="4" id="KW-1185">Reference proteome</keyword>
<reference evidence="3" key="3">
    <citation type="submission" date="2022-06" db="UniProtKB">
        <authorList>
            <consortium name="EnsemblMetazoa"/>
        </authorList>
    </citation>
    <scope>IDENTIFICATION</scope>
</reference>
<proteinExistence type="predicted"/>
<feature type="signal peptide" evidence="1">
    <location>
        <begin position="1"/>
        <end position="19"/>
    </location>
</feature>
<evidence type="ECO:0000313" key="2">
    <source>
        <dbReference type="EMBL" id="KAF7487576.1"/>
    </source>
</evidence>
<dbReference type="PANTHER" id="PTHR21261">
    <property type="entry name" value="BEAT PROTEIN"/>
    <property type="match status" value="1"/>
</dbReference>
<evidence type="ECO:0000313" key="4">
    <source>
        <dbReference type="Proteomes" id="UP000070412"/>
    </source>
</evidence>
<evidence type="ECO:0008006" key="5">
    <source>
        <dbReference type="Google" id="ProtNLM"/>
    </source>
</evidence>
<dbReference type="Proteomes" id="UP000070412">
    <property type="component" value="Unassembled WGS sequence"/>
</dbReference>
<dbReference type="InterPro" id="IPR013783">
    <property type="entry name" value="Ig-like_fold"/>
</dbReference>
<dbReference type="AlphaFoldDB" id="A0A834V8M9"/>
<reference evidence="2" key="2">
    <citation type="submission" date="2020-01" db="EMBL/GenBank/DDBJ databases">
        <authorList>
            <person name="Korhonen P.K.K."/>
            <person name="Guangxu M.G."/>
            <person name="Wang T.W."/>
            <person name="Stroehlein A.J.S."/>
            <person name="Young N.D."/>
            <person name="Ang C.-S.A."/>
            <person name="Fernando D.W.F."/>
            <person name="Lu H.L."/>
            <person name="Taylor S.T."/>
            <person name="Ehtesham M.E.M."/>
            <person name="Najaraj S.H.N."/>
            <person name="Harsha G.H.G."/>
            <person name="Madugundu A.M."/>
            <person name="Renuse S.R."/>
            <person name="Holt D.H."/>
            <person name="Pandey A.P."/>
            <person name="Papenfuss A.P."/>
            <person name="Gasser R.B.G."/>
            <person name="Fischer K.F."/>
        </authorList>
    </citation>
    <scope>NUCLEOTIDE SEQUENCE</scope>
    <source>
        <strain evidence="2">SSS_KF_BRIS2020</strain>
    </source>
</reference>
<name>A0A834V8M9_SARSC</name>
<dbReference type="OrthoDB" id="6478865at2759"/>
<dbReference type="EMBL" id="WVUK01000066">
    <property type="protein sequence ID" value="KAF7487576.1"/>
    <property type="molecule type" value="Genomic_DNA"/>
</dbReference>
<protein>
    <recommendedName>
        <fullName evidence="5">Ig-like domain-containing protein</fullName>
    </recommendedName>
</protein>
<sequence length="301" mass="35438">MILCHYWLFYSLIFVTILTRSIETVRINSISRPQSFRYGTLNEVILDCDFTIDDQDELLIVKWFLNDDAQHIYQWIQSPDVRTYSDRIKPYVDEKFVVKDYQTRHRALRLINPPISLSGKYTCSVSSLQNEDNNSTHLVIYEPARSFEMAAIEDDDDENNGFNISCNAYGFYPEPEMKLFKVRSINDTLESEEVKSNTTVTSLRLSTDEFYSITLLSHIEPDLSQTKRSKSHRTYFENEEDIGGEEFMKPSRQRLLSDEQKQRFGKNSERNRQNIAEHYECRVNIPNTDYVEIKRLAIQND</sequence>
<reference evidence="4" key="1">
    <citation type="journal article" date="2020" name="PLoS Negl. Trop. Dis.">
        <title>High-quality nuclear genome for Sarcoptes scabiei-A critical resource for a neglected parasite.</title>
        <authorList>
            <person name="Korhonen P.K."/>
            <person name="Gasser R.B."/>
            <person name="Ma G."/>
            <person name="Wang T."/>
            <person name="Stroehlein A.J."/>
            <person name="Young N.D."/>
            <person name="Ang C.S."/>
            <person name="Fernando D.D."/>
            <person name="Lu H.C."/>
            <person name="Taylor S."/>
            <person name="Reynolds S.L."/>
            <person name="Mofiz E."/>
            <person name="Najaraj S.H."/>
            <person name="Gowda H."/>
            <person name="Madugundu A."/>
            <person name="Renuse S."/>
            <person name="Holt D."/>
            <person name="Pandey A."/>
            <person name="Papenfuss A.T."/>
            <person name="Fischer K."/>
        </authorList>
    </citation>
    <scope>NUCLEOTIDE SEQUENCE [LARGE SCALE GENOMIC DNA]</scope>
</reference>
<keyword evidence="1" id="KW-0732">Signal</keyword>
<dbReference type="SUPFAM" id="SSF48726">
    <property type="entry name" value="Immunoglobulin"/>
    <property type="match status" value="1"/>
</dbReference>
<gene>
    <name evidence="2" type="ORF">SSS_5728</name>
</gene>
<dbReference type="PANTHER" id="PTHR21261:SF2">
    <property type="entry name" value="GH04238P-RELATED"/>
    <property type="match status" value="1"/>
</dbReference>
<evidence type="ECO:0000313" key="3">
    <source>
        <dbReference type="EnsemblMetazoa" id="KAF7487576.1"/>
    </source>
</evidence>
<evidence type="ECO:0000256" key="1">
    <source>
        <dbReference type="SAM" id="SignalP"/>
    </source>
</evidence>
<accession>A0A834V8M9</accession>